<organism evidence="2 3">
    <name type="scientific">Brassica carinata</name>
    <name type="common">Ethiopian mustard</name>
    <name type="synonym">Abyssinian cabbage</name>
    <dbReference type="NCBI Taxonomy" id="52824"/>
    <lineage>
        <taxon>Eukaryota</taxon>
        <taxon>Viridiplantae</taxon>
        <taxon>Streptophyta</taxon>
        <taxon>Embryophyta</taxon>
        <taxon>Tracheophyta</taxon>
        <taxon>Spermatophyta</taxon>
        <taxon>Magnoliopsida</taxon>
        <taxon>eudicotyledons</taxon>
        <taxon>Gunneridae</taxon>
        <taxon>Pentapetalae</taxon>
        <taxon>rosids</taxon>
        <taxon>malvids</taxon>
        <taxon>Brassicales</taxon>
        <taxon>Brassicaceae</taxon>
        <taxon>Brassiceae</taxon>
        <taxon>Brassica</taxon>
    </lineage>
</organism>
<evidence type="ECO:0000256" key="1">
    <source>
        <dbReference type="SAM" id="MobiDB-lite"/>
    </source>
</evidence>
<dbReference type="InterPro" id="IPR012866">
    <property type="entry name" value="DUF1644"/>
</dbReference>
<dbReference type="PANTHER" id="PTHR31197">
    <property type="entry name" value="OS01G0612600 PROTEIN"/>
    <property type="match status" value="1"/>
</dbReference>
<proteinExistence type="predicted"/>
<dbReference type="Proteomes" id="UP000886595">
    <property type="component" value="Unassembled WGS sequence"/>
</dbReference>
<dbReference type="EMBL" id="JAAMPC010000003">
    <property type="protein sequence ID" value="KAG2319478.1"/>
    <property type="molecule type" value="Genomic_DNA"/>
</dbReference>
<dbReference type="AlphaFoldDB" id="A0A8X8B2M1"/>
<feature type="compositionally biased region" description="Acidic residues" evidence="1">
    <location>
        <begin position="187"/>
        <end position="197"/>
    </location>
</feature>
<dbReference type="OrthoDB" id="1921166at2759"/>
<dbReference type="PANTHER" id="PTHR31197:SF4">
    <property type="entry name" value="OS02G0150900 PROTEIN"/>
    <property type="match status" value="1"/>
</dbReference>
<sequence length="291" mass="32620">MALQHVCDNQLQAKTLCSSEVMTMINWEDLVCPICLDSPHNGVLLQCSSHDNGCRAFVCNTDHLHSNCLDRFITACGTTTDPPPSEPPRSKRRSYWMASCGRSTCHSRRETTLLRGRTVQVHGYLHGAPASTQSEHPDSRPSKIDPARKLDWENFQQSSEIIDVLSTIHSEVPRGVVLGDYVIEYGDDDDDTGDEFEDVRTRNRRRARVSESRRGGSRRSSYDNSNSDDSSVASVEFPEYRVDEIDDEFITTTASGVNRSSSVHQSQLGIEVRQVKQTSVFVANVAFLYKT</sequence>
<reference evidence="2 3" key="1">
    <citation type="submission" date="2020-02" db="EMBL/GenBank/DDBJ databases">
        <authorList>
            <person name="Ma Q."/>
            <person name="Huang Y."/>
            <person name="Song X."/>
            <person name="Pei D."/>
        </authorList>
    </citation>
    <scope>NUCLEOTIDE SEQUENCE [LARGE SCALE GENOMIC DNA]</scope>
    <source>
        <strain evidence="2">Sxm20200214</strain>
        <tissue evidence="2">Leaf</tissue>
    </source>
</reference>
<accession>A0A8X8B2M1</accession>
<gene>
    <name evidence="2" type="ORF">Bca52824_012691</name>
</gene>
<dbReference type="Pfam" id="PF07800">
    <property type="entry name" value="DUF1644"/>
    <property type="match status" value="2"/>
</dbReference>
<protein>
    <submittedName>
        <fullName evidence="2">Uncharacterized protein</fullName>
    </submittedName>
</protein>
<evidence type="ECO:0000313" key="2">
    <source>
        <dbReference type="EMBL" id="KAG2319478.1"/>
    </source>
</evidence>
<feature type="compositionally biased region" description="Low complexity" evidence="1">
    <location>
        <begin position="218"/>
        <end position="235"/>
    </location>
</feature>
<feature type="region of interest" description="Disordered" evidence="1">
    <location>
        <begin position="187"/>
        <end position="235"/>
    </location>
</feature>
<name>A0A8X8B2M1_BRACI</name>
<keyword evidence="3" id="KW-1185">Reference proteome</keyword>
<evidence type="ECO:0000313" key="3">
    <source>
        <dbReference type="Proteomes" id="UP000886595"/>
    </source>
</evidence>
<comment type="caution">
    <text evidence="2">The sequence shown here is derived from an EMBL/GenBank/DDBJ whole genome shotgun (WGS) entry which is preliminary data.</text>
</comment>